<dbReference type="SUPFAM" id="SSF47413">
    <property type="entry name" value="lambda repressor-like DNA-binding domains"/>
    <property type="match status" value="1"/>
</dbReference>
<name>A0ABQ2LIZ3_9ACTN</name>
<dbReference type="SMART" id="SM00530">
    <property type="entry name" value="HTH_XRE"/>
    <property type="match status" value="1"/>
</dbReference>
<evidence type="ECO:0000259" key="1">
    <source>
        <dbReference type="SMART" id="SM00530"/>
    </source>
</evidence>
<dbReference type="EMBL" id="BMNG01000001">
    <property type="protein sequence ID" value="GGO35859.1"/>
    <property type="molecule type" value="Genomic_DNA"/>
</dbReference>
<dbReference type="CDD" id="cd00093">
    <property type="entry name" value="HTH_XRE"/>
    <property type="match status" value="1"/>
</dbReference>
<keyword evidence="3" id="KW-1185">Reference proteome</keyword>
<comment type="caution">
    <text evidence="2">The sequence shown here is derived from an EMBL/GenBank/DDBJ whole genome shotgun (WGS) entry which is preliminary data.</text>
</comment>
<organism evidence="2 3">
    <name type="scientific">Streptomyces lasiicapitis</name>
    <dbReference type="NCBI Taxonomy" id="1923961"/>
    <lineage>
        <taxon>Bacteria</taxon>
        <taxon>Bacillati</taxon>
        <taxon>Actinomycetota</taxon>
        <taxon>Actinomycetes</taxon>
        <taxon>Kitasatosporales</taxon>
        <taxon>Streptomycetaceae</taxon>
        <taxon>Streptomyces</taxon>
    </lineage>
</organism>
<dbReference type="Proteomes" id="UP000656881">
    <property type="component" value="Unassembled WGS sequence"/>
</dbReference>
<evidence type="ECO:0000313" key="3">
    <source>
        <dbReference type="Proteomes" id="UP000656881"/>
    </source>
</evidence>
<proteinExistence type="predicted"/>
<sequence length="282" mass="31641">MSVDEDDVGWEVDSDDESSAIAELIGRQIKLWREAASLRAVEFGERMGYGENLIHKVERGARIPRPEFLDRADQILNANGHLQSLKADAERARYPRRVRDLAKLEAQSVEVCAYNNSVIEGLLQTPEYASAVFGCRRPPFDQEELEQRLSARMARRAIIDGTSATPMFSFVQCESTLRRPLGGTMVLQAQLEHLLEVGKLRNVDLQVLPLDLEENAGLGGPFRLFKLKDGSTVAHNEVQLVSRVISSPKEVQTLDVRYGIIRAQALTPRESLAFIEKVRDET</sequence>
<feature type="domain" description="HTH cro/C1-type" evidence="1">
    <location>
        <begin position="28"/>
        <end position="83"/>
    </location>
</feature>
<dbReference type="InterPro" id="IPR010982">
    <property type="entry name" value="Lambda_DNA-bd_dom_sf"/>
</dbReference>
<dbReference type="RefSeq" id="WP_189172727.1">
    <property type="nucleotide sequence ID" value="NZ_BMNG01000001.1"/>
</dbReference>
<evidence type="ECO:0000313" key="2">
    <source>
        <dbReference type="EMBL" id="GGO35859.1"/>
    </source>
</evidence>
<accession>A0ABQ2LIZ3</accession>
<reference evidence="3" key="1">
    <citation type="journal article" date="2019" name="Int. J. Syst. Evol. Microbiol.">
        <title>The Global Catalogue of Microorganisms (GCM) 10K type strain sequencing project: providing services to taxonomists for standard genome sequencing and annotation.</title>
        <authorList>
            <consortium name="The Broad Institute Genomics Platform"/>
            <consortium name="The Broad Institute Genome Sequencing Center for Infectious Disease"/>
            <person name="Wu L."/>
            <person name="Ma J."/>
        </authorList>
    </citation>
    <scope>NUCLEOTIDE SEQUENCE [LARGE SCALE GENOMIC DNA]</scope>
    <source>
        <strain evidence="3">CGMCC 4.7349</strain>
    </source>
</reference>
<gene>
    <name evidence="2" type="ORF">GCM10012286_07040</name>
</gene>
<dbReference type="Pfam" id="PF13560">
    <property type="entry name" value="HTH_31"/>
    <property type="match status" value="1"/>
</dbReference>
<dbReference type="InterPro" id="IPR001387">
    <property type="entry name" value="Cro/C1-type_HTH"/>
</dbReference>
<protein>
    <submittedName>
        <fullName evidence="2">Transcriptional regulator</fullName>
    </submittedName>
</protein>
<dbReference type="Pfam" id="PF19054">
    <property type="entry name" value="DUF5753"/>
    <property type="match status" value="1"/>
</dbReference>
<dbReference type="InterPro" id="IPR043917">
    <property type="entry name" value="DUF5753"/>
</dbReference>
<dbReference type="Gene3D" id="1.10.260.40">
    <property type="entry name" value="lambda repressor-like DNA-binding domains"/>
    <property type="match status" value="1"/>
</dbReference>